<evidence type="ECO:0000313" key="5">
    <source>
        <dbReference type="EMBL" id="PVI04740.1"/>
    </source>
</evidence>
<dbReference type="GO" id="GO:0005506">
    <property type="term" value="F:iron ion binding"/>
    <property type="evidence" value="ECO:0007669"/>
    <property type="project" value="InterPro"/>
</dbReference>
<protein>
    <submittedName>
        <fullName evidence="5">Putative cytochrome-like protein P450</fullName>
    </submittedName>
</protein>
<dbReference type="SUPFAM" id="SSF48264">
    <property type="entry name" value="Cytochrome P450"/>
    <property type="match status" value="1"/>
</dbReference>
<accession>A0A2V1E640</accession>
<keyword evidence="3" id="KW-0479">Metal-binding</keyword>
<sequence length="553" mass="62198">MIWLILFIVIAIPFLTHYITSILFNRNSANKNSPRNPPTIPYWIPGLCHALGLLSKPSTYFALLIKKHGFHAPFFVRMGRVSYLIVRNPEQCRDLLRGGLKTTWDLVEVYSKVFGMNGDALKYYETREIGDGKDGESDAADDSALRKYMEDAELKALADVFVSVFSRNMSNKMFQTSTWTQIEDFWSFLEIETTRATIETLFGSALLKQYPKLVRDLWDFNSKVDEFLPGLPAFTISSSVQPRDRLLEGIKKWLQATHGGTDFAKIEATDPAWDETKGSKFIQERDAMFARLPSFNYQARASECLRVMHNITSATTPSTFWHTLETLRNPALSNFLSREIIHHMHSNNNQYDILSLSQHPNLRSLALEVKRLRTGTYLFHTITTTTTLSPTNDKDKGGVLYTVPKDTTLLTFSHDLALNTNLWSHARPSTTTTRPLTEFAPDRFLIPDKSASTKRYRKGRDSVVTGSFSLDGIETLCGVLGRDGKAGDVESRIADVLTAAAVVVLGAGFEMEACDEEDFEGVLEGVGVEVREEGVFGVVRPRGRVAVRLRVRG</sequence>
<dbReference type="STRING" id="97972.A0A2V1E640"/>
<proteinExistence type="inferred from homology"/>
<evidence type="ECO:0000256" key="3">
    <source>
        <dbReference type="ARBA" id="ARBA00022723"/>
    </source>
</evidence>
<gene>
    <name evidence="5" type="ORF">DM02DRAFT_556010</name>
</gene>
<keyword evidence="4" id="KW-0408">Iron</keyword>
<dbReference type="AlphaFoldDB" id="A0A2V1E640"/>
<dbReference type="GO" id="GO:0016705">
    <property type="term" value="F:oxidoreductase activity, acting on paired donors, with incorporation or reduction of molecular oxygen"/>
    <property type="evidence" value="ECO:0007669"/>
    <property type="project" value="InterPro"/>
</dbReference>
<dbReference type="PANTHER" id="PTHR24304:SF2">
    <property type="entry name" value="24-HYDROXYCHOLESTEROL 7-ALPHA-HYDROXYLASE"/>
    <property type="match status" value="1"/>
</dbReference>
<evidence type="ECO:0000313" key="6">
    <source>
        <dbReference type="Proteomes" id="UP000244855"/>
    </source>
</evidence>
<evidence type="ECO:0000256" key="2">
    <source>
        <dbReference type="ARBA" id="ARBA00022617"/>
    </source>
</evidence>
<dbReference type="Gene3D" id="1.10.630.10">
    <property type="entry name" value="Cytochrome P450"/>
    <property type="match status" value="1"/>
</dbReference>
<evidence type="ECO:0000256" key="1">
    <source>
        <dbReference type="ARBA" id="ARBA00010617"/>
    </source>
</evidence>
<dbReference type="GO" id="GO:0020037">
    <property type="term" value="F:heme binding"/>
    <property type="evidence" value="ECO:0007669"/>
    <property type="project" value="InterPro"/>
</dbReference>
<dbReference type="InterPro" id="IPR050529">
    <property type="entry name" value="CYP450_sterol_14alpha_dmase"/>
</dbReference>
<dbReference type="GO" id="GO:0008395">
    <property type="term" value="F:steroid hydroxylase activity"/>
    <property type="evidence" value="ECO:0007669"/>
    <property type="project" value="TreeGrafter"/>
</dbReference>
<keyword evidence="2" id="KW-0349">Heme</keyword>
<dbReference type="EMBL" id="KZ805319">
    <property type="protein sequence ID" value="PVI04740.1"/>
    <property type="molecule type" value="Genomic_DNA"/>
</dbReference>
<dbReference type="InterPro" id="IPR036396">
    <property type="entry name" value="Cyt_P450_sf"/>
</dbReference>
<organism evidence="5 6">
    <name type="scientific">Periconia macrospinosa</name>
    <dbReference type="NCBI Taxonomy" id="97972"/>
    <lineage>
        <taxon>Eukaryota</taxon>
        <taxon>Fungi</taxon>
        <taxon>Dikarya</taxon>
        <taxon>Ascomycota</taxon>
        <taxon>Pezizomycotina</taxon>
        <taxon>Dothideomycetes</taxon>
        <taxon>Pleosporomycetidae</taxon>
        <taxon>Pleosporales</taxon>
        <taxon>Massarineae</taxon>
        <taxon>Periconiaceae</taxon>
        <taxon>Periconia</taxon>
    </lineage>
</organism>
<evidence type="ECO:0000256" key="4">
    <source>
        <dbReference type="ARBA" id="ARBA00023004"/>
    </source>
</evidence>
<dbReference type="OrthoDB" id="3366823at2759"/>
<reference evidence="5 6" key="1">
    <citation type="journal article" date="2018" name="Sci. Rep.">
        <title>Comparative genomics provides insights into the lifestyle and reveals functional heterogeneity of dark septate endophytic fungi.</title>
        <authorList>
            <person name="Knapp D.G."/>
            <person name="Nemeth J.B."/>
            <person name="Barry K."/>
            <person name="Hainaut M."/>
            <person name="Henrissat B."/>
            <person name="Johnson J."/>
            <person name="Kuo A."/>
            <person name="Lim J.H.P."/>
            <person name="Lipzen A."/>
            <person name="Nolan M."/>
            <person name="Ohm R.A."/>
            <person name="Tamas L."/>
            <person name="Grigoriev I.V."/>
            <person name="Spatafora J.W."/>
            <person name="Nagy L.G."/>
            <person name="Kovacs G.M."/>
        </authorList>
    </citation>
    <scope>NUCLEOTIDE SEQUENCE [LARGE SCALE GENOMIC DNA]</scope>
    <source>
        <strain evidence="5 6">DSE2036</strain>
    </source>
</reference>
<keyword evidence="6" id="KW-1185">Reference proteome</keyword>
<dbReference type="PANTHER" id="PTHR24304">
    <property type="entry name" value="CYTOCHROME P450 FAMILY 7"/>
    <property type="match status" value="1"/>
</dbReference>
<comment type="similarity">
    <text evidence="1">Belongs to the cytochrome P450 family.</text>
</comment>
<name>A0A2V1E640_9PLEO</name>
<dbReference type="Proteomes" id="UP000244855">
    <property type="component" value="Unassembled WGS sequence"/>
</dbReference>